<dbReference type="PANTHER" id="PTHR11215:SF1">
    <property type="entry name" value="MYG1 EXONUCLEASE"/>
    <property type="match status" value="1"/>
</dbReference>
<gene>
    <name evidence="2" type="ORF">WH47_00918</name>
</gene>
<dbReference type="AlphaFoldDB" id="A0A0L7RK96"/>
<dbReference type="GO" id="GO:0005634">
    <property type="term" value="C:nucleus"/>
    <property type="evidence" value="ECO:0007669"/>
    <property type="project" value="TreeGrafter"/>
</dbReference>
<evidence type="ECO:0000313" key="3">
    <source>
        <dbReference type="Proteomes" id="UP000053825"/>
    </source>
</evidence>
<accession>A0A0L7RK96</accession>
<name>A0A0L7RK96_9HYME</name>
<dbReference type="GO" id="GO:0005737">
    <property type="term" value="C:cytoplasm"/>
    <property type="evidence" value="ECO:0007669"/>
    <property type="project" value="TreeGrafter"/>
</dbReference>
<comment type="similarity">
    <text evidence="1">Belongs to the MYG1 family.</text>
</comment>
<dbReference type="PANTHER" id="PTHR11215">
    <property type="entry name" value="METAL DEPENDENT HYDROLASE - RELATED"/>
    <property type="match status" value="1"/>
</dbReference>
<evidence type="ECO:0000256" key="1">
    <source>
        <dbReference type="ARBA" id="ARBA00010105"/>
    </source>
</evidence>
<dbReference type="OrthoDB" id="10265310at2759"/>
<dbReference type="Proteomes" id="UP000053825">
    <property type="component" value="Unassembled WGS sequence"/>
</dbReference>
<evidence type="ECO:0000313" key="2">
    <source>
        <dbReference type="EMBL" id="KOC71238.1"/>
    </source>
</evidence>
<dbReference type="EMBL" id="KQ414575">
    <property type="protein sequence ID" value="KOC71238.1"/>
    <property type="molecule type" value="Genomic_DNA"/>
</dbReference>
<organism evidence="2 3">
    <name type="scientific">Habropoda laboriosa</name>
    <dbReference type="NCBI Taxonomy" id="597456"/>
    <lineage>
        <taxon>Eukaryota</taxon>
        <taxon>Metazoa</taxon>
        <taxon>Ecdysozoa</taxon>
        <taxon>Arthropoda</taxon>
        <taxon>Hexapoda</taxon>
        <taxon>Insecta</taxon>
        <taxon>Pterygota</taxon>
        <taxon>Neoptera</taxon>
        <taxon>Endopterygota</taxon>
        <taxon>Hymenoptera</taxon>
        <taxon>Apocrita</taxon>
        <taxon>Aculeata</taxon>
        <taxon>Apoidea</taxon>
        <taxon>Anthophila</taxon>
        <taxon>Apidae</taxon>
        <taxon>Habropoda</taxon>
    </lineage>
</organism>
<protein>
    <submittedName>
        <fullName evidence="2">UPF0160 protein MYG1, mitochondrial</fullName>
    </submittedName>
</protein>
<dbReference type="Pfam" id="PF03690">
    <property type="entry name" value="MYG1_exonuc"/>
    <property type="match status" value="1"/>
</dbReference>
<keyword evidence="3" id="KW-1185">Reference proteome</keyword>
<dbReference type="InterPro" id="IPR003226">
    <property type="entry name" value="MYG1_exonuclease"/>
</dbReference>
<dbReference type="STRING" id="597456.A0A0L7RK96"/>
<proteinExistence type="inferred from homology"/>
<sequence>MTGSLKIGTHDGVFHCDDALACSLLKMLPQYKDADIVRSRNDCILDTCDIVIDVGSIYDHSKHRYDHHMRDFKESLSTVIKKPDYTCQIKLSSAGLIYCHFGHEIIKQLVPHIDDSTVEILFKHIYNNFIKEIDAIDNGVSICAEPLYYIQTDLSSRVKYLNPAWNSKDLDPNKQFLKAVELTGREFIEHVNSAAYIWLPSRTIVENAIAKRFEVDLSGEIIELEQSIPWIDHLFEIEKELNVQPLLKYVIFKGDSYRIQAVRVEPGSFVCRMFLPEEWAGLHNETLVNVCGIEGAVFVHMQRFIGGNTTRIGALMMARKALELGRAKQSCEIDPIKCNSVVV</sequence>
<reference evidence="2 3" key="1">
    <citation type="submission" date="2015-07" db="EMBL/GenBank/DDBJ databases">
        <title>The genome of Habropoda laboriosa.</title>
        <authorList>
            <person name="Pan H."/>
            <person name="Kapheim K."/>
        </authorList>
    </citation>
    <scope>NUCLEOTIDE SEQUENCE [LARGE SCALE GENOMIC DNA]</scope>
    <source>
        <strain evidence="2">0110345459</strain>
    </source>
</reference>